<dbReference type="CDD" id="cd14014">
    <property type="entry name" value="STKc_PknB_like"/>
    <property type="match status" value="1"/>
</dbReference>
<dbReference type="GO" id="GO:0004674">
    <property type="term" value="F:protein serine/threonine kinase activity"/>
    <property type="evidence" value="ECO:0007669"/>
    <property type="project" value="UniProtKB-KW"/>
</dbReference>
<dbReference type="PANTHER" id="PTHR24351">
    <property type="entry name" value="RIBOSOMAL PROTEIN S6 KINASE"/>
    <property type="match status" value="1"/>
</dbReference>
<dbReference type="RefSeq" id="WP_154323046.1">
    <property type="nucleotide sequence ID" value="NZ_CP045695.1"/>
</dbReference>
<keyword evidence="1 7" id="KW-0723">Serine/threonine-protein kinase</keyword>
<evidence type="ECO:0000256" key="5">
    <source>
        <dbReference type="ARBA" id="ARBA00022840"/>
    </source>
</evidence>
<protein>
    <submittedName>
        <fullName evidence="7">Serine/threonine protein kinase</fullName>
    </submittedName>
</protein>
<evidence type="ECO:0000256" key="2">
    <source>
        <dbReference type="ARBA" id="ARBA00022679"/>
    </source>
</evidence>
<dbReference type="SUPFAM" id="SSF56112">
    <property type="entry name" value="Protein kinase-like (PK-like)"/>
    <property type="match status" value="1"/>
</dbReference>
<evidence type="ECO:0000313" key="8">
    <source>
        <dbReference type="Proteomes" id="UP000462363"/>
    </source>
</evidence>
<keyword evidence="3" id="KW-0547">Nucleotide-binding</keyword>
<keyword evidence="2" id="KW-0808">Transferase</keyword>
<dbReference type="SMART" id="SM00220">
    <property type="entry name" value="S_TKc"/>
    <property type="match status" value="1"/>
</dbReference>
<dbReference type="Pfam" id="PF00069">
    <property type="entry name" value="Pkinase"/>
    <property type="match status" value="1"/>
</dbReference>
<dbReference type="EMBL" id="VUMB01000025">
    <property type="protein sequence ID" value="MSS41084.1"/>
    <property type="molecule type" value="Genomic_DNA"/>
</dbReference>
<comment type="caution">
    <text evidence="7">The sequence shown here is derived from an EMBL/GenBank/DDBJ whole genome shotgun (WGS) entry which is preliminary data.</text>
</comment>
<dbReference type="PROSITE" id="PS00108">
    <property type="entry name" value="PROTEIN_KINASE_ST"/>
    <property type="match status" value="1"/>
</dbReference>
<dbReference type="GO" id="GO:0005524">
    <property type="term" value="F:ATP binding"/>
    <property type="evidence" value="ECO:0007669"/>
    <property type="project" value="UniProtKB-KW"/>
</dbReference>
<dbReference type="PROSITE" id="PS50011">
    <property type="entry name" value="PROTEIN_KINASE_DOM"/>
    <property type="match status" value="1"/>
</dbReference>
<organism evidence="7 8">
    <name type="scientific">Clostridium scindens (strain JCM 10418 / VPI 12708)</name>
    <dbReference type="NCBI Taxonomy" id="29347"/>
    <lineage>
        <taxon>Bacteria</taxon>
        <taxon>Bacillati</taxon>
        <taxon>Bacillota</taxon>
        <taxon>Clostridia</taxon>
        <taxon>Lachnospirales</taxon>
        <taxon>Lachnospiraceae</taxon>
    </lineage>
</organism>
<dbReference type="Proteomes" id="UP000462363">
    <property type="component" value="Unassembled WGS sequence"/>
</dbReference>
<evidence type="ECO:0000256" key="4">
    <source>
        <dbReference type="ARBA" id="ARBA00022777"/>
    </source>
</evidence>
<keyword evidence="4 7" id="KW-0418">Kinase</keyword>
<dbReference type="Gene3D" id="1.10.510.10">
    <property type="entry name" value="Transferase(Phosphotransferase) domain 1"/>
    <property type="match status" value="1"/>
</dbReference>
<gene>
    <name evidence="7" type="ORF">FYJ37_12170</name>
</gene>
<evidence type="ECO:0000313" key="7">
    <source>
        <dbReference type="EMBL" id="MSS41084.1"/>
    </source>
</evidence>
<evidence type="ECO:0000256" key="1">
    <source>
        <dbReference type="ARBA" id="ARBA00022527"/>
    </source>
</evidence>
<reference evidence="7 8" key="1">
    <citation type="submission" date="2019-08" db="EMBL/GenBank/DDBJ databases">
        <title>In-depth cultivation of the pig gut microbiome towards novel bacterial diversity and tailored functional studies.</title>
        <authorList>
            <person name="Wylensek D."/>
            <person name="Hitch T.C.A."/>
            <person name="Clavel T."/>
        </authorList>
    </citation>
    <scope>NUCLEOTIDE SEQUENCE [LARGE SCALE GENOMIC DNA]</scope>
    <source>
        <strain evidence="7 8">BL-389-WT-3D</strain>
    </source>
</reference>
<dbReference type="InterPro" id="IPR008271">
    <property type="entry name" value="Ser/Thr_kinase_AS"/>
</dbReference>
<dbReference type="InterPro" id="IPR011009">
    <property type="entry name" value="Kinase-like_dom_sf"/>
</dbReference>
<dbReference type="AlphaFoldDB" id="A0A844FCY7"/>
<evidence type="ECO:0000256" key="3">
    <source>
        <dbReference type="ARBA" id="ARBA00022741"/>
    </source>
</evidence>
<feature type="domain" description="Protein kinase" evidence="6">
    <location>
        <begin position="24"/>
        <end position="249"/>
    </location>
</feature>
<sequence>MVKLGWQWEKVMYQWLAENLKEYYAFVKVLKKKDFGEVLLYRHNQSGNYIVVKRLKGRYPAYERLLGVKQKSLPLIYEVCHNEEETIILEEFIPGITIAERLEQETLSESYVREIISQVCDGLYALHLNQIIHRDIKPENIMVMKNRKVKIIDFDAAKIHKIYSEKDTRTVGTIGYAAPEQYGEAQSDERTDIYGLGIMMNVMLTGKHPVNEMATGKIGNIIEKCIMVNPSKRYKDVMEVKEKLNKLYY</sequence>
<evidence type="ECO:0000259" key="6">
    <source>
        <dbReference type="PROSITE" id="PS50011"/>
    </source>
</evidence>
<keyword evidence="5" id="KW-0067">ATP-binding</keyword>
<name>A0A844FCY7_CLOSV</name>
<proteinExistence type="predicted"/>
<dbReference type="InterPro" id="IPR000719">
    <property type="entry name" value="Prot_kinase_dom"/>
</dbReference>
<accession>A0A844FCY7</accession>